<evidence type="ECO:0000256" key="6">
    <source>
        <dbReference type="ARBA" id="ARBA00023136"/>
    </source>
</evidence>
<evidence type="ECO:0000256" key="3">
    <source>
        <dbReference type="ARBA" id="ARBA00022448"/>
    </source>
</evidence>
<dbReference type="PROSITE" id="PS50850">
    <property type="entry name" value="MFS"/>
    <property type="match status" value="1"/>
</dbReference>
<evidence type="ECO:0000256" key="2">
    <source>
        <dbReference type="ARBA" id="ARBA00006829"/>
    </source>
</evidence>
<dbReference type="AlphaFoldDB" id="A0AA39V4M6"/>
<feature type="transmembrane region" description="Helical" evidence="8">
    <location>
        <begin position="389"/>
        <end position="409"/>
    </location>
</feature>
<feature type="transmembrane region" description="Helical" evidence="8">
    <location>
        <begin position="359"/>
        <end position="382"/>
    </location>
</feature>
<keyword evidence="4 8" id="KW-0812">Transmembrane</keyword>
<proteinExistence type="inferred from homology"/>
<evidence type="ECO:0000259" key="9">
    <source>
        <dbReference type="PROSITE" id="PS50850"/>
    </source>
</evidence>
<dbReference type="PANTHER" id="PTHR23506">
    <property type="entry name" value="GH10249P"/>
    <property type="match status" value="1"/>
</dbReference>
<gene>
    <name evidence="10" type="ORF">JMJ35_001911</name>
</gene>
<dbReference type="InterPro" id="IPR001958">
    <property type="entry name" value="Tet-R_TetA/multi-R_MdtG-like"/>
</dbReference>
<feature type="transmembrane region" description="Helical" evidence="8">
    <location>
        <begin position="62"/>
        <end position="84"/>
    </location>
</feature>
<feature type="compositionally biased region" description="Low complexity" evidence="7">
    <location>
        <begin position="238"/>
        <end position="254"/>
    </location>
</feature>
<feature type="region of interest" description="Disordered" evidence="7">
    <location>
        <begin position="494"/>
        <end position="515"/>
    </location>
</feature>
<keyword evidence="6 8" id="KW-0472">Membrane</keyword>
<comment type="subcellular location">
    <subcellularLocation>
        <location evidence="1">Membrane</location>
        <topology evidence="1">Multi-pass membrane protein</topology>
    </subcellularLocation>
</comment>
<dbReference type="CDD" id="cd17325">
    <property type="entry name" value="MFS_MdtG_SLC18_like"/>
    <property type="match status" value="1"/>
</dbReference>
<evidence type="ECO:0000256" key="4">
    <source>
        <dbReference type="ARBA" id="ARBA00022692"/>
    </source>
</evidence>
<comment type="similarity">
    <text evidence="2">Belongs to the major facilitator superfamily. Vesicular transporter family.</text>
</comment>
<evidence type="ECO:0000256" key="5">
    <source>
        <dbReference type="ARBA" id="ARBA00022989"/>
    </source>
</evidence>
<evidence type="ECO:0000256" key="7">
    <source>
        <dbReference type="SAM" id="MobiDB-lite"/>
    </source>
</evidence>
<dbReference type="Pfam" id="PF07690">
    <property type="entry name" value="MFS_1"/>
    <property type="match status" value="2"/>
</dbReference>
<comment type="caution">
    <text evidence="10">The sequence shown here is derived from an EMBL/GenBank/DDBJ whole genome shotgun (WGS) entry which is preliminary data.</text>
</comment>
<evidence type="ECO:0000256" key="8">
    <source>
        <dbReference type="SAM" id="Phobius"/>
    </source>
</evidence>
<evidence type="ECO:0000313" key="11">
    <source>
        <dbReference type="Proteomes" id="UP001166286"/>
    </source>
</evidence>
<dbReference type="InterPro" id="IPR050930">
    <property type="entry name" value="MFS_Vesicular_Transporter"/>
</dbReference>
<dbReference type="EMBL" id="JAFEKC020000003">
    <property type="protein sequence ID" value="KAK0515877.1"/>
    <property type="molecule type" value="Genomic_DNA"/>
</dbReference>
<keyword evidence="11" id="KW-1185">Reference proteome</keyword>
<dbReference type="Gene3D" id="1.20.1250.20">
    <property type="entry name" value="MFS general substrate transporter like domains"/>
    <property type="match status" value="1"/>
</dbReference>
<dbReference type="Proteomes" id="UP001166286">
    <property type="component" value="Unassembled WGS sequence"/>
</dbReference>
<organism evidence="10 11">
    <name type="scientific">Cladonia borealis</name>
    <dbReference type="NCBI Taxonomy" id="184061"/>
    <lineage>
        <taxon>Eukaryota</taxon>
        <taxon>Fungi</taxon>
        <taxon>Dikarya</taxon>
        <taxon>Ascomycota</taxon>
        <taxon>Pezizomycotina</taxon>
        <taxon>Lecanoromycetes</taxon>
        <taxon>OSLEUM clade</taxon>
        <taxon>Lecanoromycetidae</taxon>
        <taxon>Lecanorales</taxon>
        <taxon>Lecanorineae</taxon>
        <taxon>Cladoniaceae</taxon>
        <taxon>Cladonia</taxon>
    </lineage>
</organism>
<dbReference type="GO" id="GO:0016020">
    <property type="term" value="C:membrane"/>
    <property type="evidence" value="ECO:0007669"/>
    <property type="project" value="UniProtKB-SubCell"/>
</dbReference>
<feature type="transmembrane region" description="Helical" evidence="8">
    <location>
        <begin position="181"/>
        <end position="202"/>
    </location>
</feature>
<feature type="transmembrane region" description="Helical" evidence="8">
    <location>
        <begin position="96"/>
        <end position="120"/>
    </location>
</feature>
<feature type="transmembrane region" description="Helical" evidence="8">
    <location>
        <begin position="152"/>
        <end position="175"/>
    </location>
</feature>
<dbReference type="GO" id="GO:0022857">
    <property type="term" value="F:transmembrane transporter activity"/>
    <property type="evidence" value="ECO:0007669"/>
    <property type="project" value="InterPro"/>
</dbReference>
<keyword evidence="3" id="KW-0813">Transport</keyword>
<feature type="region of interest" description="Disordered" evidence="7">
    <location>
        <begin position="224"/>
        <end position="254"/>
    </location>
</feature>
<feature type="domain" description="Major facilitator superfamily (MFS) profile" evidence="9">
    <location>
        <begin position="22"/>
        <end position="493"/>
    </location>
</feature>
<keyword evidence="5 8" id="KW-1133">Transmembrane helix</keyword>
<sequence>MRTEQGSRVSFLIEFRSSKLFVYTVINLAVFTDAYLYGLIIPVLPFALVERVKLHPDEVQRWIGVLLAAYGAGLIIGAPIAGWFADRTSSRRGPYLLGLIALAFSTLAFSLGQSTFVLFVGRLVQGGSSAAVHTVGMAILADTVGQAGMGPAMGFVGMSIALGVVLGPMLGGILYHRMGYFAVFGSAYALVGLDFVFRVFMITAKDEAPLKRLVEENHRDYGTISGNDSVSHTPISHDSFTGTTGSNSSSSLCSHSTSSSLDSTDSLDFLVAPGNILHTQKFSNTPRHPILVLLSAPRMLAALLGDFSQSMVLTGLESILPLRIKTMFHYNSMQVALIFLALSFGSFAGPATGRLSDRIGAKITVCFGFGTAAPVLILLRLIDHDSKEMVALLCSLTLLLGISLDMILIPSWSDASYTVDDIMRNEPGIFGTKGAYAQAFSLMNMAYATGSLIGPLLGGFLVENVGWNDLTLGTGIFCALCVVPCLFATGGKRRQGNEQATEDREEGTIALPVEN</sequence>
<name>A0AA39V4M6_9LECA</name>
<feature type="transmembrane region" description="Helical" evidence="8">
    <location>
        <begin position="328"/>
        <end position="347"/>
    </location>
</feature>
<reference evidence="10" key="1">
    <citation type="submission" date="2023-03" db="EMBL/GenBank/DDBJ databases">
        <title>Complete genome of Cladonia borealis.</title>
        <authorList>
            <person name="Park H."/>
        </authorList>
    </citation>
    <scope>NUCLEOTIDE SEQUENCE</scope>
    <source>
        <strain evidence="10">ANT050790</strain>
    </source>
</reference>
<evidence type="ECO:0000313" key="10">
    <source>
        <dbReference type="EMBL" id="KAK0515877.1"/>
    </source>
</evidence>
<dbReference type="InterPro" id="IPR036259">
    <property type="entry name" value="MFS_trans_sf"/>
</dbReference>
<feature type="transmembrane region" description="Helical" evidence="8">
    <location>
        <begin position="470"/>
        <end position="489"/>
    </location>
</feature>
<dbReference type="PRINTS" id="PR01035">
    <property type="entry name" value="TCRTETA"/>
</dbReference>
<dbReference type="PANTHER" id="PTHR23506:SF23">
    <property type="entry name" value="GH10249P"/>
    <property type="match status" value="1"/>
</dbReference>
<dbReference type="InterPro" id="IPR020846">
    <property type="entry name" value="MFS_dom"/>
</dbReference>
<dbReference type="SUPFAM" id="SSF103473">
    <property type="entry name" value="MFS general substrate transporter"/>
    <property type="match status" value="1"/>
</dbReference>
<protein>
    <recommendedName>
        <fullName evidence="9">Major facilitator superfamily (MFS) profile domain-containing protein</fullName>
    </recommendedName>
</protein>
<evidence type="ECO:0000256" key="1">
    <source>
        <dbReference type="ARBA" id="ARBA00004141"/>
    </source>
</evidence>
<accession>A0AA39V4M6</accession>
<dbReference type="InterPro" id="IPR011701">
    <property type="entry name" value="MFS"/>
</dbReference>
<feature type="compositionally biased region" description="Polar residues" evidence="7">
    <location>
        <begin position="224"/>
        <end position="236"/>
    </location>
</feature>
<feature type="transmembrane region" description="Helical" evidence="8">
    <location>
        <begin position="20"/>
        <end position="42"/>
    </location>
</feature>